<feature type="modified residue" description="4-aspartylphosphate" evidence="6">
    <location>
        <position position="51"/>
    </location>
</feature>
<dbReference type="OrthoDB" id="9802426at2"/>
<dbReference type="InterPro" id="IPR039420">
    <property type="entry name" value="WalR-like"/>
</dbReference>
<keyword evidence="5" id="KW-0804">Transcription</keyword>
<keyword evidence="3" id="KW-0805">Transcription regulation</keyword>
<dbReference type="Gene3D" id="3.40.50.2300">
    <property type="match status" value="1"/>
</dbReference>
<gene>
    <name evidence="10" type="ORF">SSPSH_002557</name>
</gene>
<dbReference type="GO" id="GO:0000976">
    <property type="term" value="F:transcription cis-regulatory region binding"/>
    <property type="evidence" value="ECO:0007669"/>
    <property type="project" value="TreeGrafter"/>
</dbReference>
<evidence type="ECO:0000256" key="7">
    <source>
        <dbReference type="PROSITE-ProRule" id="PRU01091"/>
    </source>
</evidence>
<organism evidence="10 11">
    <name type="scientific">Salinisphaera shabanensis E1L3A</name>
    <dbReference type="NCBI Taxonomy" id="1033802"/>
    <lineage>
        <taxon>Bacteria</taxon>
        <taxon>Pseudomonadati</taxon>
        <taxon>Pseudomonadota</taxon>
        <taxon>Gammaproteobacteria</taxon>
        <taxon>Salinisphaerales</taxon>
        <taxon>Salinisphaeraceae</taxon>
        <taxon>Salinisphaera</taxon>
    </lineage>
</organism>
<dbReference type="InterPro" id="IPR011006">
    <property type="entry name" value="CheY-like_superfamily"/>
</dbReference>
<dbReference type="SUPFAM" id="SSF52172">
    <property type="entry name" value="CheY-like"/>
    <property type="match status" value="1"/>
</dbReference>
<keyword evidence="1 6" id="KW-0597">Phosphoprotein</keyword>
<proteinExistence type="predicted"/>
<keyword evidence="2" id="KW-0902">Two-component regulatory system</keyword>
<dbReference type="InterPro" id="IPR001789">
    <property type="entry name" value="Sig_transdc_resp-reg_receiver"/>
</dbReference>
<accession>F7QBH8</accession>
<feature type="DNA-binding region" description="OmpR/PhoB-type" evidence="7">
    <location>
        <begin position="119"/>
        <end position="219"/>
    </location>
</feature>
<dbReference type="RefSeq" id="WP_006914645.1">
    <property type="nucleotide sequence ID" value="NZ_AFNV02000018.1"/>
</dbReference>
<dbReference type="CDD" id="cd00383">
    <property type="entry name" value="trans_reg_C"/>
    <property type="match status" value="1"/>
</dbReference>
<comment type="caution">
    <text evidence="10">The sequence shown here is derived from an EMBL/GenBank/DDBJ whole genome shotgun (WGS) entry which is preliminary data.</text>
</comment>
<evidence type="ECO:0000256" key="5">
    <source>
        <dbReference type="ARBA" id="ARBA00023163"/>
    </source>
</evidence>
<evidence type="ECO:0000313" key="11">
    <source>
        <dbReference type="Proteomes" id="UP000006242"/>
    </source>
</evidence>
<keyword evidence="11" id="KW-1185">Reference proteome</keyword>
<dbReference type="GO" id="GO:0032993">
    <property type="term" value="C:protein-DNA complex"/>
    <property type="evidence" value="ECO:0007669"/>
    <property type="project" value="TreeGrafter"/>
</dbReference>
<dbReference type="InterPro" id="IPR016032">
    <property type="entry name" value="Sig_transdc_resp-reg_C-effctor"/>
</dbReference>
<dbReference type="PROSITE" id="PS50110">
    <property type="entry name" value="RESPONSE_REGULATORY"/>
    <property type="match status" value="1"/>
</dbReference>
<feature type="domain" description="OmpR/PhoB-type" evidence="9">
    <location>
        <begin position="119"/>
        <end position="219"/>
    </location>
</feature>
<reference evidence="10 11" key="1">
    <citation type="journal article" date="2011" name="J. Bacteriol.">
        <title>Genome sequence of Salinisphaera shabanensis, a gammaproteobacterium from the harsh, variable environment of the brine-seawater interface of the Shaban Deep in the Red Sea.</title>
        <authorList>
            <person name="Antunes A."/>
            <person name="Alam I."/>
            <person name="Bajic V.B."/>
            <person name="Stingl U."/>
        </authorList>
    </citation>
    <scope>NUCLEOTIDE SEQUENCE [LARGE SCALE GENOMIC DNA]</scope>
    <source>
        <strain evidence="10 11">E1L3A</strain>
    </source>
</reference>
<evidence type="ECO:0000256" key="4">
    <source>
        <dbReference type="ARBA" id="ARBA00023125"/>
    </source>
</evidence>
<evidence type="ECO:0000259" key="8">
    <source>
        <dbReference type="PROSITE" id="PS50110"/>
    </source>
</evidence>
<dbReference type="STRING" id="1033802.SSPSH_002557"/>
<dbReference type="Gene3D" id="1.10.10.10">
    <property type="entry name" value="Winged helix-like DNA-binding domain superfamily/Winged helix DNA-binding domain"/>
    <property type="match status" value="1"/>
</dbReference>
<dbReference type="InterPro" id="IPR001867">
    <property type="entry name" value="OmpR/PhoB-type_DNA-bd"/>
</dbReference>
<dbReference type="SMART" id="SM00862">
    <property type="entry name" value="Trans_reg_C"/>
    <property type="match status" value="1"/>
</dbReference>
<dbReference type="Pfam" id="PF00486">
    <property type="entry name" value="Trans_reg_C"/>
    <property type="match status" value="1"/>
</dbReference>
<evidence type="ECO:0000259" key="9">
    <source>
        <dbReference type="PROSITE" id="PS51755"/>
    </source>
</evidence>
<dbReference type="GO" id="GO:0005829">
    <property type="term" value="C:cytosol"/>
    <property type="evidence" value="ECO:0007669"/>
    <property type="project" value="TreeGrafter"/>
</dbReference>
<dbReference type="EMBL" id="AFNV02000018">
    <property type="protein sequence ID" value="ERJ18476.1"/>
    <property type="molecule type" value="Genomic_DNA"/>
</dbReference>
<dbReference type="GO" id="GO:0000156">
    <property type="term" value="F:phosphorelay response regulator activity"/>
    <property type="evidence" value="ECO:0007669"/>
    <property type="project" value="TreeGrafter"/>
</dbReference>
<dbReference type="InterPro" id="IPR036388">
    <property type="entry name" value="WH-like_DNA-bd_sf"/>
</dbReference>
<dbReference type="GO" id="GO:0006355">
    <property type="term" value="P:regulation of DNA-templated transcription"/>
    <property type="evidence" value="ECO:0007669"/>
    <property type="project" value="InterPro"/>
</dbReference>
<dbReference type="Proteomes" id="UP000006242">
    <property type="component" value="Unassembled WGS sequence"/>
</dbReference>
<name>F7QBH8_9GAMM</name>
<evidence type="ECO:0000256" key="6">
    <source>
        <dbReference type="PROSITE-ProRule" id="PRU00169"/>
    </source>
</evidence>
<dbReference type="PANTHER" id="PTHR48111:SF22">
    <property type="entry name" value="REGULATOR OF RPOS"/>
    <property type="match status" value="1"/>
</dbReference>
<keyword evidence="4 7" id="KW-0238">DNA-binding</keyword>
<dbReference type="AlphaFoldDB" id="F7QBH8"/>
<evidence type="ECO:0000313" key="10">
    <source>
        <dbReference type="EMBL" id="ERJ18476.1"/>
    </source>
</evidence>
<dbReference type="PANTHER" id="PTHR48111">
    <property type="entry name" value="REGULATOR OF RPOS"/>
    <property type="match status" value="1"/>
</dbReference>
<reference evidence="10 11" key="2">
    <citation type="journal article" date="2013" name="PLoS ONE">
        <title>INDIGO - INtegrated Data Warehouse of MIcrobial GenOmes with Examples from the Red Sea Extremophiles.</title>
        <authorList>
            <person name="Alam I."/>
            <person name="Antunes A."/>
            <person name="Kamau A.A."/>
            <person name="Ba Alawi W."/>
            <person name="Kalkatawi M."/>
            <person name="Stingl U."/>
            <person name="Bajic V.B."/>
        </authorList>
    </citation>
    <scope>NUCLEOTIDE SEQUENCE [LARGE SCALE GENOMIC DNA]</scope>
    <source>
        <strain evidence="10 11">E1L3A</strain>
    </source>
</reference>
<dbReference type="PROSITE" id="PS51755">
    <property type="entry name" value="OMPR_PHOB"/>
    <property type="match status" value="1"/>
</dbReference>
<protein>
    <submittedName>
        <fullName evidence="10">Two-component system response regulator protein</fullName>
    </submittedName>
</protein>
<sequence length="221" mass="24061">MDVLIIESDDRRAIDIGDYLSRQGDDPDFASDGALAIRLCDAHRYDAVILDPDPPRVDSDGLCTRLRAGLGAGPPIIVLAGNERVPREPIADVENCVLASNELPDLYARLESAVHYKRRRLKSAGSAALQLDPDRSAAHCAGETVPLAPTSYRILELLVQAHPDIVLRETIENAVWPEARPASEAALRGHVHRLRQLLAEVGGESLIRTVRGVGYRLSDAI</sequence>
<dbReference type="SUPFAM" id="SSF46894">
    <property type="entry name" value="C-terminal effector domain of the bipartite response regulators"/>
    <property type="match status" value="1"/>
</dbReference>
<evidence type="ECO:0000256" key="1">
    <source>
        <dbReference type="ARBA" id="ARBA00022553"/>
    </source>
</evidence>
<dbReference type="eggNOG" id="COG0745">
    <property type="taxonomic scope" value="Bacteria"/>
</dbReference>
<feature type="domain" description="Response regulatory" evidence="8">
    <location>
        <begin position="2"/>
        <end position="114"/>
    </location>
</feature>
<evidence type="ECO:0000256" key="3">
    <source>
        <dbReference type="ARBA" id="ARBA00023015"/>
    </source>
</evidence>
<evidence type="ECO:0000256" key="2">
    <source>
        <dbReference type="ARBA" id="ARBA00023012"/>
    </source>
</evidence>